<reference evidence="2 3" key="1">
    <citation type="journal article" date="2014" name="Genome Announc.">
        <title>Draft genome sequences of eight enterohepatic helicobacter species isolated from both laboratory and wild rodents.</title>
        <authorList>
            <person name="Sheh A."/>
            <person name="Shen Z."/>
            <person name="Fox J.G."/>
        </authorList>
    </citation>
    <scope>NUCLEOTIDE SEQUENCE [LARGE SCALE GENOMIC DNA]</scope>
    <source>
        <strain evidence="2 3">MIT 98-6810</strain>
    </source>
</reference>
<reference evidence="1" key="3">
    <citation type="submission" date="2015-11" db="EMBL/GenBank/DDBJ databases">
        <authorList>
            <person name="Zhang Y."/>
            <person name="Guo Z."/>
        </authorList>
    </citation>
    <scope>NUCLEOTIDE SEQUENCE</scope>
    <source>
        <strain evidence="1">1</strain>
    </source>
</reference>
<evidence type="ECO:0000313" key="4">
    <source>
        <dbReference type="Proteomes" id="UP000064525"/>
    </source>
</evidence>
<organism evidence="1 4">
    <name type="scientific">Helicobacter typhlonius</name>
    <dbReference type="NCBI Taxonomy" id="76936"/>
    <lineage>
        <taxon>Bacteria</taxon>
        <taxon>Pseudomonadati</taxon>
        <taxon>Campylobacterota</taxon>
        <taxon>Epsilonproteobacteria</taxon>
        <taxon>Campylobacterales</taxon>
        <taxon>Helicobacteraceae</taxon>
        <taxon>Helicobacter</taxon>
    </lineage>
</organism>
<dbReference type="Proteomes" id="UP000064525">
    <property type="component" value="Chromosome I"/>
</dbReference>
<dbReference type="EMBL" id="JRPF02000002">
    <property type="protein sequence ID" value="TLD79222.1"/>
    <property type="molecule type" value="Genomic_DNA"/>
</dbReference>
<protein>
    <submittedName>
        <fullName evidence="1">Uncharacterized protein</fullName>
    </submittedName>
</protein>
<dbReference type="STRING" id="76936.BN2458_PEG1682"/>
<name>A0A099UAY1_9HELI</name>
<dbReference type="OrthoDB" id="5324844at2"/>
<evidence type="ECO:0000313" key="1">
    <source>
        <dbReference type="EMBL" id="CUU40565.1"/>
    </source>
</evidence>
<dbReference type="PROSITE" id="PS51257">
    <property type="entry name" value="PROKAR_LIPOPROTEIN"/>
    <property type="match status" value="1"/>
</dbReference>
<gene>
    <name evidence="1" type="ORF">BN2458_PEG1682</name>
    <name evidence="2" type="ORF">LS75_002695</name>
</gene>
<dbReference type="PATRIC" id="fig|76936.10.peg.1643"/>
<keyword evidence="3" id="KW-1185">Reference proteome</keyword>
<dbReference type="KEGG" id="hty:BN2458_PEG1682"/>
<evidence type="ECO:0000313" key="3">
    <source>
        <dbReference type="Proteomes" id="UP000029925"/>
    </source>
</evidence>
<reference evidence="4" key="2">
    <citation type="submission" date="2015-11" db="EMBL/GenBank/DDBJ databases">
        <authorList>
            <person name="Anvar S.Y."/>
        </authorList>
    </citation>
    <scope>NUCLEOTIDE SEQUENCE [LARGE SCALE GENOMIC DNA]</scope>
</reference>
<evidence type="ECO:0000313" key="2">
    <source>
        <dbReference type="EMBL" id="TLD79222.1"/>
    </source>
</evidence>
<proteinExistence type="predicted"/>
<accession>A0A099UAY1</accession>
<dbReference type="GeneID" id="78151839"/>
<dbReference type="EMBL" id="LN907858">
    <property type="protein sequence ID" value="CUU40565.1"/>
    <property type="molecule type" value="Genomic_DNA"/>
</dbReference>
<sequence length="181" mass="20009">MKILRVGSGSMVFLAAGVFLMAGCFSKTPNTPQSTQLSAICGAPKYNIVLGKIESSKESVLSRQEFRAVLDKALSESGCFVTQTKADEKSYMLDIKYSFIIAQTTEESAISSKDNKTLKSNVQFNLYNKSKTIQQNATSTLKMSEKKYLGIGDEVQFTQEQKEDVLKRSLKTIFTNLSAMP</sequence>
<dbReference type="RefSeq" id="WP_034328284.1">
    <property type="nucleotide sequence ID" value="NZ_CAJTQN010000002.1"/>
</dbReference>
<dbReference type="AlphaFoldDB" id="A0A099UAY1"/>
<dbReference type="Proteomes" id="UP000029925">
    <property type="component" value="Unassembled WGS sequence"/>
</dbReference>